<dbReference type="GO" id="GO:0032993">
    <property type="term" value="C:protein-DNA complex"/>
    <property type="evidence" value="ECO:0007669"/>
    <property type="project" value="TreeGrafter"/>
</dbReference>
<reference evidence="6 7" key="1">
    <citation type="submission" date="2019-10" db="EMBL/GenBank/DDBJ databases">
        <title>Complete genome sequence of Variovorax paradoxus 5C-2.</title>
        <authorList>
            <person name="Gogoleva N.E."/>
            <person name="Balkin A.S."/>
        </authorList>
    </citation>
    <scope>NUCLEOTIDE SEQUENCE [LARGE SCALE GENOMIC DNA]</scope>
    <source>
        <strain evidence="6 7">5C-2</strain>
    </source>
</reference>
<dbReference type="InterPro" id="IPR000847">
    <property type="entry name" value="LysR_HTH_N"/>
</dbReference>
<dbReference type="Gene3D" id="1.10.10.10">
    <property type="entry name" value="Winged helix-like DNA-binding domain superfamily/Winged helix DNA-binding domain"/>
    <property type="match status" value="1"/>
</dbReference>
<organism evidence="6 7">
    <name type="scientific">Variovorax paradoxus</name>
    <dbReference type="NCBI Taxonomy" id="34073"/>
    <lineage>
        <taxon>Bacteria</taxon>
        <taxon>Pseudomonadati</taxon>
        <taxon>Pseudomonadota</taxon>
        <taxon>Betaproteobacteria</taxon>
        <taxon>Burkholderiales</taxon>
        <taxon>Comamonadaceae</taxon>
        <taxon>Variovorax</taxon>
    </lineage>
</organism>
<evidence type="ECO:0000256" key="3">
    <source>
        <dbReference type="ARBA" id="ARBA00023125"/>
    </source>
</evidence>
<accession>A0A5Q0M5M4</accession>
<dbReference type="PANTHER" id="PTHR30346:SF0">
    <property type="entry name" value="HCA OPERON TRANSCRIPTIONAL ACTIVATOR HCAR"/>
    <property type="match status" value="1"/>
</dbReference>
<dbReference type="SUPFAM" id="SSF53850">
    <property type="entry name" value="Periplasmic binding protein-like II"/>
    <property type="match status" value="1"/>
</dbReference>
<dbReference type="RefSeq" id="WP_153283369.1">
    <property type="nucleotide sequence ID" value="NZ_CP045644.1"/>
</dbReference>
<name>A0A5Q0M5M4_VARPD</name>
<dbReference type="SUPFAM" id="SSF46785">
    <property type="entry name" value="Winged helix' DNA-binding domain"/>
    <property type="match status" value="1"/>
</dbReference>
<dbReference type="Pfam" id="PF03466">
    <property type="entry name" value="LysR_substrate"/>
    <property type="match status" value="1"/>
</dbReference>
<dbReference type="GO" id="GO:0003677">
    <property type="term" value="F:DNA binding"/>
    <property type="evidence" value="ECO:0007669"/>
    <property type="project" value="UniProtKB-KW"/>
</dbReference>
<keyword evidence="3" id="KW-0238">DNA-binding</keyword>
<dbReference type="Gene3D" id="3.40.190.10">
    <property type="entry name" value="Periplasmic binding protein-like II"/>
    <property type="match status" value="2"/>
</dbReference>
<dbReference type="InterPro" id="IPR005119">
    <property type="entry name" value="LysR_subst-bd"/>
</dbReference>
<dbReference type="CDD" id="cd08414">
    <property type="entry name" value="PBP2_LTTR_aromatics_like"/>
    <property type="match status" value="1"/>
</dbReference>
<evidence type="ECO:0000256" key="4">
    <source>
        <dbReference type="ARBA" id="ARBA00023163"/>
    </source>
</evidence>
<evidence type="ECO:0000256" key="2">
    <source>
        <dbReference type="ARBA" id="ARBA00023015"/>
    </source>
</evidence>
<dbReference type="AlphaFoldDB" id="A0A5Q0M5M4"/>
<evidence type="ECO:0000259" key="5">
    <source>
        <dbReference type="PROSITE" id="PS50931"/>
    </source>
</evidence>
<comment type="similarity">
    <text evidence="1">Belongs to the LysR transcriptional regulatory family.</text>
</comment>
<evidence type="ECO:0000256" key="1">
    <source>
        <dbReference type="ARBA" id="ARBA00009437"/>
    </source>
</evidence>
<keyword evidence="2" id="KW-0805">Transcription regulation</keyword>
<dbReference type="InterPro" id="IPR036388">
    <property type="entry name" value="WH-like_DNA-bd_sf"/>
</dbReference>
<dbReference type="FunFam" id="1.10.10.10:FF:000001">
    <property type="entry name" value="LysR family transcriptional regulator"/>
    <property type="match status" value="1"/>
</dbReference>
<gene>
    <name evidence="6" type="ORF">GFK26_19230</name>
</gene>
<dbReference type="PROSITE" id="PS50931">
    <property type="entry name" value="HTH_LYSR"/>
    <property type="match status" value="1"/>
</dbReference>
<keyword evidence="4" id="KW-0804">Transcription</keyword>
<protein>
    <submittedName>
        <fullName evidence="6">LysR family transcriptional regulator</fullName>
    </submittedName>
</protein>
<feature type="domain" description="HTH lysR-type" evidence="5">
    <location>
        <begin position="2"/>
        <end position="59"/>
    </location>
</feature>
<dbReference type="PRINTS" id="PR00039">
    <property type="entry name" value="HTHLYSR"/>
</dbReference>
<dbReference type="Pfam" id="PF00126">
    <property type="entry name" value="HTH_1"/>
    <property type="match status" value="1"/>
</dbReference>
<dbReference type="InterPro" id="IPR036390">
    <property type="entry name" value="WH_DNA-bd_sf"/>
</dbReference>
<proteinExistence type="inferred from homology"/>
<sequence length="295" mass="32858">MIELRHLRYFVAAAEELNFRRAAERVHIDQTPLSRTVRDLEDKLGVRLFIRAPRRLQLTPAGAKLLEHARRLLLNLERTKRVVRATDARCREPLRLGVDESTAQPKLADCLSRWCAVAPEIPVDLTELRAAELLGALRAEEVDAVLSFGLVEDEDIAQVPAWTSPIVAIVPLAHELARREAVSLDELYAFPVIYVDATCHPGLCRQMGAILQERSLSPTIVGRAYTLAGCLTRVAAGLGVAVADADQMQAVRRPNVVVLPLTEKLHFTTYVLHKRRSSVSAEVLKRFLAHVTTSY</sequence>
<evidence type="ECO:0000313" key="7">
    <source>
        <dbReference type="Proteomes" id="UP000326780"/>
    </source>
</evidence>
<dbReference type="GO" id="GO:0003700">
    <property type="term" value="F:DNA-binding transcription factor activity"/>
    <property type="evidence" value="ECO:0007669"/>
    <property type="project" value="InterPro"/>
</dbReference>
<evidence type="ECO:0000313" key="6">
    <source>
        <dbReference type="EMBL" id="QFZ84746.1"/>
    </source>
</evidence>
<dbReference type="Proteomes" id="UP000326780">
    <property type="component" value="Chromosome"/>
</dbReference>
<dbReference type="EMBL" id="CP045644">
    <property type="protein sequence ID" value="QFZ84746.1"/>
    <property type="molecule type" value="Genomic_DNA"/>
</dbReference>
<dbReference type="PANTHER" id="PTHR30346">
    <property type="entry name" value="TRANSCRIPTIONAL DUAL REGULATOR HCAR-RELATED"/>
    <property type="match status" value="1"/>
</dbReference>